<dbReference type="GO" id="GO:0045277">
    <property type="term" value="C:respiratory chain complex IV"/>
    <property type="evidence" value="ECO:0007669"/>
    <property type="project" value="InterPro"/>
</dbReference>
<dbReference type="GO" id="GO:0006123">
    <property type="term" value="P:mitochondrial electron transport, cytochrome c to oxygen"/>
    <property type="evidence" value="ECO:0007669"/>
    <property type="project" value="Ensembl"/>
</dbReference>
<dbReference type="GeneTree" id="ENSGT00390000002407"/>
<keyword evidence="8 9" id="KW-0472">Membrane</keyword>
<evidence type="ECO:0000313" key="12">
    <source>
        <dbReference type="Proteomes" id="UP000694392"/>
    </source>
</evidence>
<evidence type="ECO:0000313" key="11">
    <source>
        <dbReference type="Ensembl" id="ENSSPUP00000024538.1"/>
    </source>
</evidence>
<comment type="pathway">
    <text evidence="2 9">Energy metabolism; oxidative phosphorylation.</text>
</comment>
<keyword evidence="5 9" id="KW-0999">Mitochondrion inner membrane</keyword>
<proteinExistence type="inferred from homology"/>
<evidence type="ECO:0000256" key="5">
    <source>
        <dbReference type="ARBA" id="ARBA00022792"/>
    </source>
</evidence>
<dbReference type="Gene3D" id="1.10.442.10">
    <property type="entry name" value="Cytochrome c oxidase subunit IV"/>
    <property type="match status" value="1"/>
</dbReference>
<dbReference type="AlphaFoldDB" id="A0A8D0HJ30"/>
<dbReference type="CDD" id="cd00922">
    <property type="entry name" value="Cyt_c_Oxidase_IV"/>
    <property type="match status" value="1"/>
</dbReference>
<sequence>HPNYCKSASPQTKSAQGNRHGPSAPRGIRGRGRAGAYPCVWQGARVYPLPDVPYRKDLDAQEKALKEKEKGSWKELTNEEKLALYHLKFDLTFAEMERPSNEWKTVIGGTAAFLAFTGLLFWWQRVYVYPGNLHTMTDDWKAMQVKRMLDLRIGRVQGFAAYWHYDKNEWKK</sequence>
<comment type="function">
    <text evidence="9">Component of the cytochrome c oxidase, the last enzyme in the mitochondrial electron transport chain which drives oxidative phosphorylation.</text>
</comment>
<dbReference type="GO" id="GO:0005743">
    <property type="term" value="C:mitochondrial inner membrane"/>
    <property type="evidence" value="ECO:0007669"/>
    <property type="project" value="UniProtKB-SubCell"/>
</dbReference>
<feature type="compositionally biased region" description="Polar residues" evidence="10">
    <location>
        <begin position="1"/>
        <end position="17"/>
    </location>
</feature>
<dbReference type="OMA" id="DEPFCTD"/>
<dbReference type="InterPro" id="IPR013288">
    <property type="entry name" value="Cyt_c_oxidase_su4"/>
</dbReference>
<dbReference type="UniPathway" id="UPA00705"/>
<evidence type="ECO:0000256" key="4">
    <source>
        <dbReference type="ARBA" id="ARBA00022692"/>
    </source>
</evidence>
<reference evidence="11" key="2">
    <citation type="submission" date="2025-09" db="UniProtKB">
        <authorList>
            <consortium name="Ensembl"/>
        </authorList>
    </citation>
    <scope>IDENTIFICATION</scope>
</reference>
<feature type="transmembrane region" description="Helical" evidence="9">
    <location>
        <begin position="105"/>
        <end position="123"/>
    </location>
</feature>
<comment type="subcellular location">
    <subcellularLocation>
        <location evidence="1 9">Mitochondrion inner membrane</location>
        <topology evidence="1 9">Single-pass membrane protein</topology>
    </subcellularLocation>
</comment>
<keyword evidence="4 9" id="KW-0812">Transmembrane</keyword>
<name>A0A8D0HJ30_SPHPU</name>
<dbReference type="FunFam" id="1.10.442.10:FF:000001">
    <property type="entry name" value="Cytochrome c oxidase subunit 4 isoform 1"/>
    <property type="match status" value="1"/>
</dbReference>
<evidence type="ECO:0000256" key="2">
    <source>
        <dbReference type="ARBA" id="ARBA00004673"/>
    </source>
</evidence>
<dbReference type="InterPro" id="IPR036639">
    <property type="entry name" value="Cyt_c_oxidase_su4_sf"/>
</dbReference>
<dbReference type="PANTHER" id="PTHR10707">
    <property type="entry name" value="CYTOCHROME C OXIDASE SUBUNIT IV"/>
    <property type="match status" value="1"/>
</dbReference>
<dbReference type="InterPro" id="IPR004203">
    <property type="entry name" value="Cyt_c_oxidase_su4_fam"/>
</dbReference>
<dbReference type="Proteomes" id="UP000694392">
    <property type="component" value="Unplaced"/>
</dbReference>
<dbReference type="PRINTS" id="PR01873">
    <property type="entry name" value="CYTCOXIDASE4"/>
</dbReference>
<comment type="similarity">
    <text evidence="3 9">Belongs to the cytochrome c oxidase IV family.</text>
</comment>
<evidence type="ECO:0000256" key="3">
    <source>
        <dbReference type="ARBA" id="ARBA00008135"/>
    </source>
</evidence>
<dbReference type="SUPFAM" id="SSF81406">
    <property type="entry name" value="Mitochondrial cytochrome c oxidase subunit IV"/>
    <property type="match status" value="1"/>
</dbReference>
<accession>A0A8D0HJ30</accession>
<dbReference type="Ensembl" id="ENSSPUT00000026185.1">
    <property type="protein sequence ID" value="ENSSPUP00000024538.1"/>
    <property type="gene ID" value="ENSSPUG00000018797.1"/>
</dbReference>
<evidence type="ECO:0000256" key="10">
    <source>
        <dbReference type="SAM" id="MobiDB-lite"/>
    </source>
</evidence>
<evidence type="ECO:0000256" key="8">
    <source>
        <dbReference type="ARBA" id="ARBA00023136"/>
    </source>
</evidence>
<reference evidence="11" key="1">
    <citation type="submission" date="2025-08" db="UniProtKB">
        <authorList>
            <consortium name="Ensembl"/>
        </authorList>
    </citation>
    <scope>IDENTIFICATION</scope>
</reference>
<keyword evidence="12" id="KW-1185">Reference proteome</keyword>
<keyword evidence="6 9" id="KW-1133">Transmembrane helix</keyword>
<evidence type="ECO:0000256" key="9">
    <source>
        <dbReference type="RuleBase" id="RU367145"/>
    </source>
</evidence>
<protein>
    <recommendedName>
        <fullName evidence="9">Cytochrome c oxidase subunit 4</fullName>
    </recommendedName>
</protein>
<feature type="region of interest" description="Disordered" evidence="10">
    <location>
        <begin position="1"/>
        <end position="31"/>
    </location>
</feature>
<evidence type="ECO:0000256" key="1">
    <source>
        <dbReference type="ARBA" id="ARBA00004434"/>
    </source>
</evidence>
<keyword evidence="7 9" id="KW-0496">Mitochondrion</keyword>
<comment type="subunit">
    <text evidence="9">Component of the cytochrome c oxidase (complex IV, CIV), a multisubunit enzyme composed of 14 subunits.</text>
</comment>
<evidence type="ECO:0000256" key="7">
    <source>
        <dbReference type="ARBA" id="ARBA00023128"/>
    </source>
</evidence>
<organism evidence="11 12">
    <name type="scientific">Sphenodon punctatus</name>
    <name type="common">Tuatara</name>
    <name type="synonym">Hatteria punctata</name>
    <dbReference type="NCBI Taxonomy" id="8508"/>
    <lineage>
        <taxon>Eukaryota</taxon>
        <taxon>Metazoa</taxon>
        <taxon>Chordata</taxon>
        <taxon>Craniata</taxon>
        <taxon>Vertebrata</taxon>
        <taxon>Euteleostomi</taxon>
        <taxon>Lepidosauria</taxon>
        <taxon>Sphenodontia</taxon>
        <taxon>Sphenodontidae</taxon>
        <taxon>Sphenodon</taxon>
    </lineage>
</organism>
<dbReference type="Pfam" id="PF02936">
    <property type="entry name" value="COX4"/>
    <property type="match status" value="1"/>
</dbReference>
<gene>
    <name evidence="11" type="primary">COX4I2</name>
</gene>
<dbReference type="PANTHER" id="PTHR10707:SF11">
    <property type="entry name" value="CYTOCHROME C OXIDASE SUBUNIT 4 ISOFORM 2, MITOCHONDRIAL"/>
    <property type="match status" value="1"/>
</dbReference>
<evidence type="ECO:0000256" key="6">
    <source>
        <dbReference type="ARBA" id="ARBA00022989"/>
    </source>
</evidence>